<evidence type="ECO:0000313" key="3">
    <source>
        <dbReference type="EMBL" id="MRG93090.1"/>
    </source>
</evidence>
<dbReference type="Gene3D" id="3.30.750.90">
    <property type="match status" value="1"/>
</dbReference>
<dbReference type="SMART" id="SM00642">
    <property type="entry name" value="Aamy"/>
    <property type="match status" value="1"/>
</dbReference>
<gene>
    <name evidence="3" type="primary">treY</name>
    <name evidence="3" type="ORF">GF068_14275</name>
</gene>
<evidence type="ECO:0000313" key="4">
    <source>
        <dbReference type="Proteomes" id="UP000440224"/>
    </source>
</evidence>
<dbReference type="NCBIfam" id="TIGR02401">
    <property type="entry name" value="trehalose_TreY"/>
    <property type="match status" value="1"/>
</dbReference>
<feature type="region of interest" description="Disordered" evidence="1">
    <location>
        <begin position="1"/>
        <end position="21"/>
    </location>
</feature>
<feature type="domain" description="Glycosyl hydrolase family 13 catalytic" evidence="2">
    <location>
        <begin position="44"/>
        <end position="878"/>
    </location>
</feature>
<dbReference type="AlphaFoldDB" id="A0A6N7PRV7"/>
<dbReference type="CDD" id="cd11336">
    <property type="entry name" value="AmyAc_MTSase"/>
    <property type="match status" value="1"/>
</dbReference>
<dbReference type="OrthoDB" id="9761577at2"/>
<dbReference type="Pfam" id="PF00128">
    <property type="entry name" value="Alpha-amylase"/>
    <property type="match status" value="1"/>
</dbReference>
<dbReference type="PANTHER" id="PTHR10357:SF216">
    <property type="entry name" value="MALTOOLIGOSYL TREHALOSE SYNTHASE-RELATED"/>
    <property type="match status" value="1"/>
</dbReference>
<dbReference type="GO" id="GO:0030980">
    <property type="term" value="P:alpha-glucan catabolic process"/>
    <property type="evidence" value="ECO:0007669"/>
    <property type="project" value="TreeGrafter"/>
</dbReference>
<dbReference type="Gene3D" id="3.30.1590.10">
    <property type="entry name" value="Maltooligosyl trehalose synthase, domain 2"/>
    <property type="match status" value="1"/>
</dbReference>
<proteinExistence type="predicted"/>
<dbReference type="GO" id="GO:0047470">
    <property type="term" value="F:(1,4)-alpha-D-glucan 1-alpha-D-glucosylmutase activity"/>
    <property type="evidence" value="ECO:0007669"/>
    <property type="project" value="TreeGrafter"/>
</dbReference>
<keyword evidence="4" id="KW-1185">Reference proteome</keyword>
<dbReference type="EMBL" id="WJIE01000004">
    <property type="protein sequence ID" value="MRG93090.1"/>
    <property type="molecule type" value="Genomic_DNA"/>
</dbReference>
<evidence type="ECO:0000259" key="2">
    <source>
        <dbReference type="SMART" id="SM00642"/>
    </source>
</evidence>
<dbReference type="InterPro" id="IPR017853">
    <property type="entry name" value="GH"/>
</dbReference>
<accession>A0A6N7PRV7</accession>
<dbReference type="Gene3D" id="3.20.20.80">
    <property type="entry name" value="Glycosidases"/>
    <property type="match status" value="3"/>
</dbReference>
<dbReference type="PANTHER" id="PTHR10357">
    <property type="entry name" value="ALPHA-AMYLASE FAMILY MEMBER"/>
    <property type="match status" value="1"/>
</dbReference>
<evidence type="ECO:0000256" key="1">
    <source>
        <dbReference type="SAM" id="MobiDB-lite"/>
    </source>
</evidence>
<name>A0A6N7PRV7_9BACT</name>
<dbReference type="InterPro" id="IPR006047">
    <property type="entry name" value="GH13_cat_dom"/>
</dbReference>
<sequence length="1039" mass="115857">MDSTDEATPESPKTAEPDPAEGLYETILAGARVPGATYRVQLNHAFTFEDAADIVDYLDMLGVTDLYASPFFKARPGSMHGYDLVDHNSLNPEIGTNAQFDALHARLSARGMGLLLDFVPNHMGVHTPENAWWMDVLENGPSSLHAPYFDIDWHPLKSELERRVLLPVLGEHYGTVLENGDLELAFDHGAFFVRCYGNPLPLSPRTYPLILQPIVPALAHALGEEDDAVLELMSIITGLGHLPSQGETHRTKVIERRREKEILKRRLSALVAESPAVAQAIAERVRVMNGQKGDPRSFDALDDLLENQAYRLSYWRVAAEEVNYRRFFDINDLGAIRMENPAVFEEAHRLLFQLMDEGKVTGLRIDHPDGLWAPSTYFCRLQRTFFLHRVRRELAGAEDGHGAAAALQSLLLSRFDRDAERRSEDPPRPLYIAVEKILSRSEELPRDWAVQGTSGYDFVALASALFVDRSAERTITSIYEGFTGLHLDFGTLAYQKKKVILESSLASELNVLASALNRISERDRHTRDFTLGALTDALREVIACFPVYRTYLHEGTTTVAPRDAAAIRAALRAARRRNPTTDASVYTFLGAILLLERPPQPSAPSDEEEEVARRRDFVMRFQQLTGPVTAKGLEDTAFYVYNRLVSLNEVGGEPERFGITALELHRANEARQRLWPSSMLTTTTHDTKRSEDVRARINVLSELPSDWAGTLYRLAEATAPFRQELEGISAPDRNEEYLYYQTVLGTWPFGAESAEPAYVERLVEYMRKATKEAKVNTSWINADPTYDAAVETFVRETLADAPETRAFREALLPLARVVAYHGMWGSLAQVLLKCTSPGVPDIYQGNELWDLSLVDPDNRRPVDFVLRKRLLVELDEARRSPGSRGELSRVLVENATDGRIKLYVTRVALEARRRARALFGPHGAYVPLAASGAHDGHVVAFARRTPEHELVVVTPRLTARLVNGRSEPPLGAVWADTTVPIDPPSSSASTAWVYENLFTGETLEPTPTDAGLCLPVSRVLGGFPVALLARRMARGEGLS</sequence>
<comment type="caution">
    <text evidence="3">The sequence shown here is derived from an EMBL/GenBank/DDBJ whole genome shotgun (WGS) entry which is preliminary data.</text>
</comment>
<reference evidence="3 4" key="1">
    <citation type="submission" date="2019-10" db="EMBL/GenBank/DDBJ databases">
        <title>A soil myxobacterium in the family Polyangiaceae.</title>
        <authorList>
            <person name="Li Y."/>
            <person name="Wang J."/>
        </authorList>
    </citation>
    <scope>NUCLEOTIDE SEQUENCE [LARGE SCALE GENOMIC DNA]</scope>
    <source>
        <strain evidence="3 4">DSM 14734</strain>
    </source>
</reference>
<dbReference type="GO" id="GO:0005992">
    <property type="term" value="P:trehalose biosynthetic process"/>
    <property type="evidence" value="ECO:0007669"/>
    <property type="project" value="TreeGrafter"/>
</dbReference>
<organism evidence="3 4">
    <name type="scientific">Polyangium spumosum</name>
    <dbReference type="NCBI Taxonomy" id="889282"/>
    <lineage>
        <taxon>Bacteria</taxon>
        <taxon>Pseudomonadati</taxon>
        <taxon>Myxococcota</taxon>
        <taxon>Polyangia</taxon>
        <taxon>Polyangiales</taxon>
        <taxon>Polyangiaceae</taxon>
        <taxon>Polyangium</taxon>
    </lineage>
</organism>
<dbReference type="InterPro" id="IPR012767">
    <property type="entry name" value="Trehalose_TreY"/>
</dbReference>
<protein>
    <submittedName>
        <fullName evidence="3">Malto-oligosyltrehalose synthase</fullName>
    </submittedName>
</protein>
<dbReference type="SUPFAM" id="SSF51445">
    <property type="entry name" value="(Trans)glycosidases"/>
    <property type="match status" value="1"/>
</dbReference>
<dbReference type="Proteomes" id="UP000440224">
    <property type="component" value="Unassembled WGS sequence"/>
</dbReference>